<dbReference type="AlphaFoldDB" id="A0A8B7Z409"/>
<reference evidence="3" key="1">
    <citation type="submission" date="2025-08" db="UniProtKB">
        <authorList>
            <consortium name="RefSeq"/>
        </authorList>
    </citation>
    <scope>IDENTIFICATION</scope>
</reference>
<name>A0A8B7Z409_ACAPL</name>
<feature type="region of interest" description="Disordered" evidence="1">
    <location>
        <begin position="84"/>
        <end position="117"/>
    </location>
</feature>
<organism evidence="2 3">
    <name type="scientific">Acanthaster planci</name>
    <name type="common">Crown-of-thorns starfish</name>
    <dbReference type="NCBI Taxonomy" id="133434"/>
    <lineage>
        <taxon>Eukaryota</taxon>
        <taxon>Metazoa</taxon>
        <taxon>Echinodermata</taxon>
        <taxon>Eleutherozoa</taxon>
        <taxon>Asterozoa</taxon>
        <taxon>Asteroidea</taxon>
        <taxon>Valvatacea</taxon>
        <taxon>Valvatida</taxon>
        <taxon>Acanthasteridae</taxon>
        <taxon>Acanthaster</taxon>
    </lineage>
</organism>
<dbReference type="GeneID" id="110984465"/>
<evidence type="ECO:0000313" key="3">
    <source>
        <dbReference type="RefSeq" id="XP_022100374.1"/>
    </source>
</evidence>
<dbReference type="RefSeq" id="XP_022100374.1">
    <property type="nucleotide sequence ID" value="XM_022244682.1"/>
</dbReference>
<protein>
    <submittedName>
        <fullName evidence="3">Uncharacterized protein LOC110984465</fullName>
    </submittedName>
</protein>
<sequence length="117" mass="13125">MVVVFIIAALVFYKQQEHSKKYRFHIPPQMDSSVQPLSFNNTAGSAVSPADTDVLAQAMIHVQSPGNLKDTDEVDEPVELMTFQWRPPPSCEDEDTTCPETEIQESSQDVHETDTVM</sequence>
<evidence type="ECO:0000313" key="2">
    <source>
        <dbReference type="Proteomes" id="UP000694845"/>
    </source>
</evidence>
<evidence type="ECO:0000256" key="1">
    <source>
        <dbReference type="SAM" id="MobiDB-lite"/>
    </source>
</evidence>
<gene>
    <name evidence="3" type="primary">LOC110984465</name>
</gene>
<dbReference type="Proteomes" id="UP000694845">
    <property type="component" value="Unplaced"/>
</dbReference>
<dbReference type="KEGG" id="aplc:110984465"/>
<accession>A0A8B7Z409</accession>
<keyword evidence="2" id="KW-1185">Reference proteome</keyword>
<proteinExistence type="predicted"/>
<feature type="compositionally biased region" description="Basic and acidic residues" evidence="1">
    <location>
        <begin position="108"/>
        <end position="117"/>
    </location>
</feature>